<proteinExistence type="predicted"/>
<protein>
    <submittedName>
        <fullName evidence="1">Glyoxalase family protein</fullName>
    </submittedName>
</protein>
<accession>A0A124DXQ9</accession>
<reference evidence="1 2" key="1">
    <citation type="journal article" date="2016" name="Genome Announc.">
        <title>Draft Genome Sequence of Paenibacillus amylolyticus Heshi-A3, Isolated from Fermented Rice Bran in a Japanese Fermented Seafood Dish.</title>
        <authorList>
            <person name="Akuzawa S."/>
            <person name="Nagaoka J."/>
            <person name="Kanekatsu M."/>
            <person name="Kubota E."/>
            <person name="Ohtake R."/>
            <person name="Suzuki T."/>
            <person name="Kanesaki Y."/>
        </authorList>
    </citation>
    <scope>NUCLEOTIDE SEQUENCE [LARGE SCALE GENOMIC DNA]</scope>
    <source>
        <strain evidence="1 2">Heshi-A3</strain>
    </source>
</reference>
<name>A0A124DXQ9_PAEAM</name>
<evidence type="ECO:0000313" key="1">
    <source>
        <dbReference type="EMBL" id="GAS81858.1"/>
    </source>
</evidence>
<reference evidence="2" key="2">
    <citation type="submission" date="2016-01" db="EMBL/GenBank/DDBJ databases">
        <title>Draft Genome Sequence of Paenibacillus amylolyticus Heshi-A3 that Was Isolated from Fermented Rice Bran with Aging Salted Mackerel, Which Was Named Heshiko as Traditional Fermented Seafood in Japan.</title>
        <authorList>
            <person name="Akuzawa S."/>
            <person name="Nakagawa J."/>
            <person name="Kanekatsu T."/>
            <person name="Kubota E."/>
            <person name="Ohtake R."/>
            <person name="Suzuki T."/>
            <person name="Kanesaki Y."/>
        </authorList>
    </citation>
    <scope>NUCLEOTIDE SEQUENCE [LARGE SCALE GENOMIC DNA]</scope>
    <source>
        <strain evidence="2">Heshi-A3</strain>
    </source>
</reference>
<dbReference type="AlphaFoldDB" id="A0A124DXQ9"/>
<gene>
    <name evidence="1" type="ORF">PAHA3_1932</name>
</gene>
<dbReference type="Proteomes" id="UP000069697">
    <property type="component" value="Unassembled WGS sequence"/>
</dbReference>
<sequence>MSEQTKYKAVSGKYTMNGTPNGVTSITPLIVEFRMNPFKVEVLAVY</sequence>
<dbReference type="EMBL" id="BCNV01000001">
    <property type="protein sequence ID" value="GAS81858.1"/>
    <property type="molecule type" value="Genomic_DNA"/>
</dbReference>
<evidence type="ECO:0000313" key="2">
    <source>
        <dbReference type="Proteomes" id="UP000069697"/>
    </source>
</evidence>
<comment type="caution">
    <text evidence="1">The sequence shown here is derived from an EMBL/GenBank/DDBJ whole genome shotgun (WGS) entry which is preliminary data.</text>
</comment>
<organism evidence="1 2">
    <name type="scientific">Paenibacillus amylolyticus</name>
    <dbReference type="NCBI Taxonomy" id="1451"/>
    <lineage>
        <taxon>Bacteria</taxon>
        <taxon>Bacillati</taxon>
        <taxon>Bacillota</taxon>
        <taxon>Bacilli</taxon>
        <taxon>Bacillales</taxon>
        <taxon>Paenibacillaceae</taxon>
        <taxon>Paenibacillus</taxon>
    </lineage>
</organism>